<dbReference type="NCBIfam" id="TIGR02216">
    <property type="entry name" value="phage_TIGR02216"/>
    <property type="match status" value="1"/>
</dbReference>
<dbReference type="InterPro" id="IPR011739">
    <property type="entry name" value="GTA_rcc01693"/>
</dbReference>
<protein>
    <submittedName>
        <fullName evidence="1">Putative phage protein (TIGR02216 family)</fullName>
    </submittedName>
</protein>
<proteinExistence type="predicted"/>
<dbReference type="Proteomes" id="UP000237718">
    <property type="component" value="Unassembled WGS sequence"/>
</dbReference>
<accession>A0A2T1AGZ1</accession>
<dbReference type="EMBL" id="PVUF01000005">
    <property type="protein sequence ID" value="PRZ47826.1"/>
    <property type="molecule type" value="Genomic_DNA"/>
</dbReference>
<name>A0A2T1AGZ1_TRISK</name>
<evidence type="ECO:0000313" key="2">
    <source>
        <dbReference type="Proteomes" id="UP000237718"/>
    </source>
</evidence>
<dbReference type="InterPro" id="IPR019056">
    <property type="entry name" value="Phage_TAC_6"/>
</dbReference>
<reference evidence="1 2" key="1">
    <citation type="submission" date="2018-03" db="EMBL/GenBank/DDBJ databases">
        <title>Genomic Encyclopedia of Archaeal and Bacterial Type Strains, Phase II (KMG-II): from individual species to whole genera.</title>
        <authorList>
            <person name="Goeker M."/>
        </authorList>
    </citation>
    <scope>NUCLEOTIDE SEQUENCE [LARGE SCALE GENOMIC DNA]</scope>
    <source>
        <strain evidence="1 2">DSM 25328</strain>
    </source>
</reference>
<evidence type="ECO:0000313" key="1">
    <source>
        <dbReference type="EMBL" id="PRZ47826.1"/>
    </source>
</evidence>
<organism evidence="1 2">
    <name type="scientific">Tritonibacter scottomollicae</name>
    <name type="common">Epibacterium scottomollicae</name>
    <dbReference type="NCBI Taxonomy" id="483013"/>
    <lineage>
        <taxon>Bacteria</taxon>
        <taxon>Pseudomonadati</taxon>
        <taxon>Pseudomonadota</taxon>
        <taxon>Alphaproteobacteria</taxon>
        <taxon>Rhodobacterales</taxon>
        <taxon>Paracoccaceae</taxon>
        <taxon>Tritonibacter</taxon>
    </lineage>
</organism>
<dbReference type="AlphaFoldDB" id="A0A2T1AGZ1"/>
<dbReference type="OrthoDB" id="7582980at2"/>
<sequence length="71" mass="8193">MSRAAMLDWPALMRAGMLGLRLTPREFWQLTPAELRLMLNLDAGTPPMDRDRLSHLMTQFPDQINDVNQPE</sequence>
<dbReference type="Pfam" id="PF09550">
    <property type="entry name" value="Phage_TAC_6"/>
    <property type="match status" value="1"/>
</dbReference>
<gene>
    <name evidence="1" type="ORF">CLV89_10547</name>
</gene>
<comment type="caution">
    <text evidence="1">The sequence shown here is derived from an EMBL/GenBank/DDBJ whole genome shotgun (WGS) entry which is preliminary data.</text>
</comment>
<dbReference type="RefSeq" id="WP_106163528.1">
    <property type="nucleotide sequence ID" value="NZ_PVUF01000005.1"/>
</dbReference>